<keyword evidence="4 19" id="KW-0820">tRNA-binding</keyword>
<dbReference type="CDD" id="cd01712">
    <property type="entry name" value="PPase_ThiI"/>
    <property type="match status" value="1"/>
</dbReference>
<comment type="caution">
    <text evidence="22">The sequence shown here is derived from an EMBL/GenBank/DDBJ whole genome shotgun (WGS) entry which is preliminary data.</text>
</comment>
<comment type="subcellular location">
    <subcellularLocation>
        <location evidence="1 19">Cytoplasm</location>
    </subcellularLocation>
</comment>
<dbReference type="EMBL" id="MSZX01000004">
    <property type="protein sequence ID" value="OPA78434.1"/>
    <property type="molecule type" value="Genomic_DNA"/>
</dbReference>
<evidence type="ECO:0000256" key="4">
    <source>
        <dbReference type="ARBA" id="ARBA00022555"/>
    </source>
</evidence>
<feature type="binding site" evidence="19">
    <location>
        <begin position="212"/>
        <end position="213"/>
    </location>
    <ligand>
        <name>ATP</name>
        <dbReference type="ChEBI" id="CHEBI:30616"/>
    </ligand>
</feature>
<evidence type="ECO:0000256" key="15">
    <source>
        <dbReference type="ARBA" id="ARBA00071867"/>
    </source>
</evidence>
<keyword evidence="6 19" id="KW-0547">Nucleotide-binding</keyword>
<dbReference type="GO" id="GO:0000049">
    <property type="term" value="F:tRNA binding"/>
    <property type="evidence" value="ECO:0007669"/>
    <property type="project" value="UniProtKB-UniRule"/>
</dbReference>
<comment type="catalytic activity">
    <reaction evidence="10 19">
        <text>[ThiI sulfur-carrier protein]-S-sulfanyl-L-cysteine + a uridine in tRNA + 2 reduced [2Fe-2S]-[ferredoxin] + ATP + H(+) = [ThiI sulfur-carrier protein]-L-cysteine + a 4-thiouridine in tRNA + 2 oxidized [2Fe-2S]-[ferredoxin] + AMP + diphosphate</text>
        <dbReference type="Rhea" id="RHEA:24176"/>
        <dbReference type="Rhea" id="RHEA-COMP:10000"/>
        <dbReference type="Rhea" id="RHEA-COMP:10001"/>
        <dbReference type="Rhea" id="RHEA-COMP:13337"/>
        <dbReference type="Rhea" id="RHEA-COMP:13338"/>
        <dbReference type="Rhea" id="RHEA-COMP:13339"/>
        <dbReference type="Rhea" id="RHEA-COMP:13340"/>
        <dbReference type="ChEBI" id="CHEBI:15378"/>
        <dbReference type="ChEBI" id="CHEBI:29950"/>
        <dbReference type="ChEBI" id="CHEBI:30616"/>
        <dbReference type="ChEBI" id="CHEBI:33019"/>
        <dbReference type="ChEBI" id="CHEBI:33737"/>
        <dbReference type="ChEBI" id="CHEBI:33738"/>
        <dbReference type="ChEBI" id="CHEBI:61963"/>
        <dbReference type="ChEBI" id="CHEBI:65315"/>
        <dbReference type="ChEBI" id="CHEBI:136798"/>
        <dbReference type="ChEBI" id="CHEBI:456215"/>
        <dbReference type="EC" id="2.8.1.4"/>
    </reaction>
</comment>
<evidence type="ECO:0000313" key="22">
    <source>
        <dbReference type="EMBL" id="OPA78434.1"/>
    </source>
</evidence>
<dbReference type="InterPro" id="IPR004114">
    <property type="entry name" value="THUMP_dom"/>
</dbReference>
<dbReference type="CDD" id="cd11716">
    <property type="entry name" value="THUMP_ThiI"/>
    <property type="match status" value="1"/>
</dbReference>
<dbReference type="InterPro" id="IPR020536">
    <property type="entry name" value="ThiI_AANH"/>
</dbReference>
<dbReference type="RefSeq" id="WP_078498715.1">
    <property type="nucleotide sequence ID" value="NZ_MSZX01000004.1"/>
</dbReference>
<dbReference type="SUPFAM" id="SSF52402">
    <property type="entry name" value="Adenine nucleotide alpha hydrolases-like"/>
    <property type="match status" value="1"/>
</dbReference>
<dbReference type="Pfam" id="PF22025">
    <property type="entry name" value="ThiI_fer"/>
    <property type="match status" value="1"/>
</dbReference>
<name>A0A1T2XEW6_9BACL</name>
<dbReference type="GO" id="GO:0005829">
    <property type="term" value="C:cytosol"/>
    <property type="evidence" value="ECO:0007669"/>
    <property type="project" value="TreeGrafter"/>
</dbReference>
<evidence type="ECO:0000256" key="19">
    <source>
        <dbReference type="HAMAP-Rule" id="MF_00021"/>
    </source>
</evidence>
<keyword evidence="23" id="KW-1185">Reference proteome</keyword>
<feature type="binding site" evidence="19">
    <location>
        <position position="300"/>
    </location>
    <ligand>
        <name>ATP</name>
        <dbReference type="ChEBI" id="CHEBI:30616"/>
    </ligand>
</feature>
<organism evidence="22 23">
    <name type="scientific">Paenibacillus selenitireducens</name>
    <dbReference type="NCBI Taxonomy" id="1324314"/>
    <lineage>
        <taxon>Bacteria</taxon>
        <taxon>Bacillati</taxon>
        <taxon>Bacillota</taxon>
        <taxon>Bacilli</taxon>
        <taxon>Bacillales</taxon>
        <taxon>Paenibacillaceae</taxon>
        <taxon>Paenibacillus</taxon>
    </lineage>
</organism>
<keyword evidence="8 19" id="KW-0694">RNA-binding</keyword>
<keyword evidence="7 19" id="KW-0067">ATP-binding</keyword>
<dbReference type="FunFam" id="3.40.50.620:FF:000053">
    <property type="entry name" value="Probable tRNA sulfurtransferase"/>
    <property type="match status" value="1"/>
</dbReference>
<feature type="region of interest" description="Disordered" evidence="20">
    <location>
        <begin position="401"/>
        <end position="434"/>
    </location>
</feature>
<keyword evidence="9 19" id="KW-0784">Thiamine biosynthesis</keyword>
<dbReference type="PROSITE" id="PS51165">
    <property type="entry name" value="THUMP"/>
    <property type="match status" value="1"/>
</dbReference>
<dbReference type="Gene3D" id="3.30.2130.30">
    <property type="match status" value="1"/>
</dbReference>
<evidence type="ECO:0000256" key="17">
    <source>
        <dbReference type="ARBA" id="ARBA00077849"/>
    </source>
</evidence>
<evidence type="ECO:0000256" key="2">
    <source>
        <dbReference type="ARBA" id="ARBA00004948"/>
    </source>
</evidence>
<evidence type="ECO:0000256" key="9">
    <source>
        <dbReference type="ARBA" id="ARBA00022977"/>
    </source>
</evidence>
<dbReference type="HAMAP" id="MF_00021">
    <property type="entry name" value="ThiI"/>
    <property type="match status" value="1"/>
</dbReference>
<comment type="similarity">
    <text evidence="13 19">Belongs to the ThiI family.</text>
</comment>
<evidence type="ECO:0000256" key="11">
    <source>
        <dbReference type="ARBA" id="ARBA00052330"/>
    </source>
</evidence>
<dbReference type="GO" id="GO:0009228">
    <property type="term" value="P:thiamine biosynthetic process"/>
    <property type="evidence" value="ECO:0007669"/>
    <property type="project" value="UniProtKB-KW"/>
</dbReference>
<comment type="function">
    <text evidence="12 19">Catalyzes the ATP-dependent transfer of a sulfur to tRNA to produce 4-thiouridine in position 8 of tRNAs, which functions as a near-UV photosensor. Also catalyzes the transfer of sulfur to the sulfur carrier protein ThiS, forming ThiS-thiocarboxylate. This is a step in the synthesis of thiazole, in the thiamine biosynthesis pathway. The sulfur is donated as persulfide by IscS.</text>
</comment>
<feature type="binding site" evidence="19">
    <location>
        <position position="291"/>
    </location>
    <ligand>
        <name>ATP</name>
        <dbReference type="ChEBI" id="CHEBI:30616"/>
    </ligand>
</feature>
<comment type="pathway">
    <text evidence="2 19">Cofactor biosynthesis; thiamine diphosphate biosynthesis.</text>
</comment>
<evidence type="ECO:0000256" key="14">
    <source>
        <dbReference type="ARBA" id="ARBA00066827"/>
    </source>
</evidence>
<feature type="compositionally biased region" description="Basic and acidic residues" evidence="20">
    <location>
        <begin position="424"/>
        <end position="434"/>
    </location>
</feature>
<evidence type="ECO:0000256" key="3">
    <source>
        <dbReference type="ARBA" id="ARBA00022490"/>
    </source>
</evidence>
<dbReference type="GO" id="GO:0005524">
    <property type="term" value="F:ATP binding"/>
    <property type="evidence" value="ECO:0007669"/>
    <property type="project" value="UniProtKB-UniRule"/>
</dbReference>
<feature type="binding site" evidence="19">
    <location>
        <position position="269"/>
    </location>
    <ligand>
        <name>ATP</name>
        <dbReference type="ChEBI" id="CHEBI:30616"/>
    </ligand>
</feature>
<evidence type="ECO:0000256" key="20">
    <source>
        <dbReference type="SAM" id="MobiDB-lite"/>
    </source>
</evidence>
<gene>
    <name evidence="19" type="primary">thiI</name>
    <name evidence="22" type="ORF">BVG16_11180</name>
</gene>
<dbReference type="InterPro" id="IPR003720">
    <property type="entry name" value="tRNA_STrfase"/>
</dbReference>
<evidence type="ECO:0000256" key="5">
    <source>
        <dbReference type="ARBA" id="ARBA00022679"/>
    </source>
</evidence>
<feature type="compositionally biased region" description="Basic and acidic residues" evidence="20">
    <location>
        <begin position="402"/>
        <end position="414"/>
    </location>
</feature>
<evidence type="ECO:0000259" key="21">
    <source>
        <dbReference type="PROSITE" id="PS51165"/>
    </source>
</evidence>
<dbReference type="STRING" id="1324314.BVG16_11180"/>
<dbReference type="GO" id="GO:0009229">
    <property type="term" value="P:thiamine diphosphate biosynthetic process"/>
    <property type="evidence" value="ECO:0007669"/>
    <property type="project" value="UniProtKB-UniRule"/>
</dbReference>
<evidence type="ECO:0000256" key="6">
    <source>
        <dbReference type="ARBA" id="ARBA00022741"/>
    </source>
</evidence>
<dbReference type="GO" id="GO:0002937">
    <property type="term" value="P:tRNA 4-thiouridine biosynthesis"/>
    <property type="evidence" value="ECO:0007669"/>
    <property type="project" value="TreeGrafter"/>
</dbReference>
<dbReference type="PANTHER" id="PTHR43209:SF1">
    <property type="entry name" value="TRNA SULFURTRANSFERASE"/>
    <property type="match status" value="1"/>
</dbReference>
<evidence type="ECO:0000256" key="1">
    <source>
        <dbReference type="ARBA" id="ARBA00004496"/>
    </source>
</evidence>
<accession>A0A1T2XEW6</accession>
<evidence type="ECO:0000256" key="13">
    <source>
        <dbReference type="ARBA" id="ARBA00061472"/>
    </source>
</evidence>
<dbReference type="GO" id="GO:0004810">
    <property type="term" value="F:CCA tRNA nucleotidyltransferase activity"/>
    <property type="evidence" value="ECO:0007669"/>
    <property type="project" value="InterPro"/>
</dbReference>
<dbReference type="SUPFAM" id="SSF143437">
    <property type="entry name" value="THUMP domain-like"/>
    <property type="match status" value="1"/>
</dbReference>
<feature type="binding site" evidence="19">
    <location>
        <begin position="187"/>
        <end position="188"/>
    </location>
    <ligand>
        <name>ATP</name>
        <dbReference type="ChEBI" id="CHEBI:30616"/>
    </ligand>
</feature>
<proteinExistence type="inferred from homology"/>
<reference evidence="22 23" key="1">
    <citation type="submission" date="2017-01" db="EMBL/GenBank/DDBJ databases">
        <title>Genome analysis of Paenibacillus selenitrireducens ES3-24.</title>
        <authorList>
            <person name="Xu D."/>
            <person name="Yao R."/>
            <person name="Zheng S."/>
        </authorList>
    </citation>
    <scope>NUCLEOTIDE SEQUENCE [LARGE SCALE GENOMIC DNA]</scope>
    <source>
        <strain evidence="22 23">ES3-24</strain>
    </source>
</reference>
<dbReference type="Proteomes" id="UP000190188">
    <property type="component" value="Unassembled WGS sequence"/>
</dbReference>
<dbReference type="PANTHER" id="PTHR43209">
    <property type="entry name" value="TRNA SULFURTRANSFERASE"/>
    <property type="match status" value="1"/>
</dbReference>
<keyword evidence="5 19" id="KW-0808">Transferase</keyword>
<evidence type="ECO:0000256" key="7">
    <source>
        <dbReference type="ARBA" id="ARBA00022840"/>
    </source>
</evidence>
<dbReference type="EC" id="2.8.1.4" evidence="14 19"/>
<dbReference type="OrthoDB" id="9773948at2"/>
<dbReference type="Pfam" id="PF02568">
    <property type="entry name" value="ThiI"/>
    <property type="match status" value="1"/>
</dbReference>
<dbReference type="AlphaFoldDB" id="A0A1T2XEW6"/>
<evidence type="ECO:0000313" key="23">
    <source>
        <dbReference type="Proteomes" id="UP000190188"/>
    </source>
</evidence>
<dbReference type="SMART" id="SM00981">
    <property type="entry name" value="THUMP"/>
    <property type="match status" value="1"/>
</dbReference>
<dbReference type="InterPro" id="IPR054173">
    <property type="entry name" value="ThiI_fer"/>
</dbReference>
<dbReference type="InterPro" id="IPR050102">
    <property type="entry name" value="tRNA_sulfurtransferase_ThiI"/>
</dbReference>
<dbReference type="GO" id="GO:0140741">
    <property type="term" value="F:tRNA-uracil-4 sulfurtransferase activity"/>
    <property type="evidence" value="ECO:0007669"/>
    <property type="project" value="UniProtKB-EC"/>
</dbReference>
<evidence type="ECO:0000256" key="12">
    <source>
        <dbReference type="ARBA" id="ARBA00058382"/>
    </source>
</evidence>
<dbReference type="InterPro" id="IPR049962">
    <property type="entry name" value="THUMP_ThiI"/>
</dbReference>
<protein>
    <recommendedName>
        <fullName evidence="15 19">Probable tRNA sulfurtransferase</fullName>
        <ecNumber evidence="14 19">2.8.1.4</ecNumber>
    </recommendedName>
    <alternativeName>
        <fullName evidence="16 19">Sulfur carrier protein ThiS sulfurtransferase</fullName>
    </alternativeName>
    <alternativeName>
        <fullName evidence="17 19">Thiamine biosynthesis protein ThiI</fullName>
    </alternativeName>
    <alternativeName>
        <fullName evidence="18 19">tRNA 4-thiouridine synthase</fullName>
    </alternativeName>
</protein>
<dbReference type="Gene3D" id="3.40.50.620">
    <property type="entry name" value="HUPs"/>
    <property type="match status" value="1"/>
</dbReference>
<evidence type="ECO:0000256" key="16">
    <source>
        <dbReference type="ARBA" id="ARBA00075337"/>
    </source>
</evidence>
<dbReference type="UniPathway" id="UPA00060"/>
<dbReference type="InterPro" id="IPR014729">
    <property type="entry name" value="Rossmann-like_a/b/a_fold"/>
</dbReference>
<dbReference type="InterPro" id="IPR049961">
    <property type="entry name" value="ThiI_N"/>
</dbReference>
<dbReference type="Pfam" id="PF02926">
    <property type="entry name" value="THUMP"/>
    <property type="match status" value="1"/>
</dbReference>
<dbReference type="NCBIfam" id="TIGR00342">
    <property type="entry name" value="tRNA uracil 4-sulfurtransferase ThiI"/>
    <property type="match status" value="1"/>
</dbReference>
<comment type="catalytic activity">
    <reaction evidence="11 19">
        <text>[ThiS sulfur-carrier protein]-C-terminal Gly-Gly-AMP + S-sulfanyl-L-cysteinyl-[cysteine desulfurase] + AH2 = [ThiS sulfur-carrier protein]-C-terminal-Gly-aminoethanethioate + L-cysteinyl-[cysteine desulfurase] + A + AMP + 2 H(+)</text>
        <dbReference type="Rhea" id="RHEA:43340"/>
        <dbReference type="Rhea" id="RHEA-COMP:12157"/>
        <dbReference type="Rhea" id="RHEA-COMP:12158"/>
        <dbReference type="Rhea" id="RHEA-COMP:12910"/>
        <dbReference type="Rhea" id="RHEA-COMP:19908"/>
        <dbReference type="ChEBI" id="CHEBI:13193"/>
        <dbReference type="ChEBI" id="CHEBI:15378"/>
        <dbReference type="ChEBI" id="CHEBI:17499"/>
        <dbReference type="ChEBI" id="CHEBI:29950"/>
        <dbReference type="ChEBI" id="CHEBI:61963"/>
        <dbReference type="ChEBI" id="CHEBI:90618"/>
        <dbReference type="ChEBI" id="CHEBI:232372"/>
        <dbReference type="ChEBI" id="CHEBI:456215"/>
    </reaction>
</comment>
<feature type="domain" description="THUMP" evidence="21">
    <location>
        <begin position="60"/>
        <end position="169"/>
    </location>
</feature>
<dbReference type="GO" id="GO:0052837">
    <property type="term" value="P:thiazole biosynthetic process"/>
    <property type="evidence" value="ECO:0007669"/>
    <property type="project" value="TreeGrafter"/>
</dbReference>
<evidence type="ECO:0000256" key="10">
    <source>
        <dbReference type="ARBA" id="ARBA00050570"/>
    </source>
</evidence>
<keyword evidence="3 19" id="KW-0963">Cytoplasm</keyword>
<evidence type="ECO:0000256" key="8">
    <source>
        <dbReference type="ARBA" id="ARBA00022884"/>
    </source>
</evidence>
<sequence>MNYDMLILRFGEITIKGKNRTRFENTALNHVRRLLAAFPEPIVRKEYGRIYVELHGVDPALIVPKLQNVFGINSICLVKRADTDLEQIQAIALGFMTEVMAAQGDRTVTFKVSARRVWKPFPHGSQDMNHLVGSPILRAFPALKVDVNHPEINLHIEIRQDGTYMYHEIVTAVGGFPLGSNGKAMLLLSGGIDSPVAGWSALRRGLEIECVHFHSYPFTSERAQQKVLDLAQVLAGFAGKIKVHMVPFTEIQTKFTQVGHDNLIITLMRRSMLRIATKLAEQHRAMALVTGDSLGQVASQTLGSMNVIGKATDIPMLRPLVMMDKNEIIEISKNIGTYDLSILPFEDCCTLFVPKNPSTNPNLRMVENIEAYIEGLDEMILEAVRNTETVVLQDGLDADTEAEAKGSIPEHEAENTPANSIVKESSKELEDSWF</sequence>
<evidence type="ECO:0000256" key="18">
    <source>
        <dbReference type="ARBA" id="ARBA00080570"/>
    </source>
</evidence>